<evidence type="ECO:0000256" key="12">
    <source>
        <dbReference type="HAMAP-Rule" id="MF_00111"/>
    </source>
</evidence>
<feature type="domain" description="Enolpyruvate transferase" evidence="13">
    <location>
        <begin position="6"/>
        <end position="408"/>
    </location>
</feature>
<dbReference type="InterPro" id="IPR036968">
    <property type="entry name" value="Enolpyruvate_Tfrase_sf"/>
</dbReference>
<dbReference type="EC" id="2.5.1.7" evidence="12"/>
<feature type="active site" description="Proton donor" evidence="12">
    <location>
        <position position="116"/>
    </location>
</feature>
<dbReference type="GO" id="GO:0005737">
    <property type="term" value="C:cytoplasm"/>
    <property type="evidence" value="ECO:0007669"/>
    <property type="project" value="UniProtKB-SubCell"/>
</dbReference>
<comment type="subcellular location">
    <subcellularLocation>
        <location evidence="1 12">Cytoplasm</location>
    </subcellularLocation>
</comment>
<dbReference type="EMBL" id="LIZS01000006">
    <property type="protein sequence ID" value="KPJ54119.1"/>
    <property type="molecule type" value="Genomic_DNA"/>
</dbReference>
<name>A0A0S7WVD0_UNCT6</name>
<evidence type="ECO:0000256" key="7">
    <source>
        <dbReference type="ARBA" id="ARBA00022984"/>
    </source>
</evidence>
<dbReference type="CDD" id="cd01555">
    <property type="entry name" value="UdpNAET"/>
    <property type="match status" value="1"/>
</dbReference>
<feature type="modified residue" description="2-(S-cysteinyl)pyruvic acid O-phosphothioketal" evidence="12">
    <location>
        <position position="116"/>
    </location>
</feature>
<dbReference type="SUPFAM" id="SSF55205">
    <property type="entry name" value="EPT/RTPC-like"/>
    <property type="match status" value="1"/>
</dbReference>
<dbReference type="Gene3D" id="3.65.10.10">
    <property type="entry name" value="Enolpyruvate transferase domain"/>
    <property type="match status" value="2"/>
</dbReference>
<proteinExistence type="inferred from homology"/>
<comment type="similarity">
    <text evidence="10 12">Belongs to the EPSP synthase family. MurA subfamily.</text>
</comment>
<evidence type="ECO:0000256" key="1">
    <source>
        <dbReference type="ARBA" id="ARBA00004496"/>
    </source>
</evidence>
<comment type="pathway">
    <text evidence="2 12">Cell wall biogenesis; peptidoglycan biosynthesis.</text>
</comment>
<feature type="binding site" evidence="12">
    <location>
        <position position="92"/>
    </location>
    <ligand>
        <name>UDP-N-acetyl-alpha-D-glucosamine</name>
        <dbReference type="ChEBI" id="CHEBI:57705"/>
    </ligand>
</feature>
<evidence type="ECO:0000256" key="4">
    <source>
        <dbReference type="ARBA" id="ARBA00022618"/>
    </source>
</evidence>
<dbReference type="STRING" id="1703770.AMJ39_01550"/>
<keyword evidence="7 12" id="KW-0573">Peptidoglycan synthesis</keyword>
<evidence type="ECO:0000313" key="15">
    <source>
        <dbReference type="Proteomes" id="UP000052008"/>
    </source>
</evidence>
<keyword evidence="8 12" id="KW-0131">Cell cycle</keyword>
<dbReference type="NCBIfam" id="TIGR01072">
    <property type="entry name" value="murA"/>
    <property type="match status" value="1"/>
</dbReference>
<dbReference type="GO" id="GO:0071555">
    <property type="term" value="P:cell wall organization"/>
    <property type="evidence" value="ECO:0007669"/>
    <property type="project" value="UniProtKB-KW"/>
</dbReference>
<dbReference type="AlphaFoldDB" id="A0A0S7WVD0"/>
<comment type="function">
    <text evidence="12">Cell wall formation. Adds enolpyruvyl to UDP-N-acetylglucosamine.</text>
</comment>
<dbReference type="FunFam" id="3.65.10.10:FF:000001">
    <property type="entry name" value="UDP-N-acetylglucosamine 1-carboxyvinyltransferase"/>
    <property type="match status" value="1"/>
</dbReference>
<keyword evidence="4 12" id="KW-0132">Cell division</keyword>
<comment type="catalytic activity">
    <reaction evidence="11 12">
        <text>phosphoenolpyruvate + UDP-N-acetyl-alpha-D-glucosamine = UDP-N-acetyl-3-O-(1-carboxyvinyl)-alpha-D-glucosamine + phosphate</text>
        <dbReference type="Rhea" id="RHEA:18681"/>
        <dbReference type="ChEBI" id="CHEBI:43474"/>
        <dbReference type="ChEBI" id="CHEBI:57705"/>
        <dbReference type="ChEBI" id="CHEBI:58702"/>
        <dbReference type="ChEBI" id="CHEBI:68483"/>
        <dbReference type="EC" id="2.5.1.7"/>
    </reaction>
</comment>
<feature type="binding site" evidence="12">
    <location>
        <begin position="22"/>
        <end position="23"/>
    </location>
    <ligand>
        <name>phosphoenolpyruvate</name>
        <dbReference type="ChEBI" id="CHEBI:58702"/>
    </ligand>
</feature>
<dbReference type="UniPathway" id="UPA00219"/>
<comment type="caution">
    <text evidence="12">Lacks conserved residue(s) required for the propagation of feature annotation.</text>
</comment>
<dbReference type="GO" id="GO:0051301">
    <property type="term" value="P:cell division"/>
    <property type="evidence" value="ECO:0007669"/>
    <property type="project" value="UniProtKB-KW"/>
</dbReference>
<evidence type="ECO:0000313" key="14">
    <source>
        <dbReference type="EMBL" id="KPJ54119.1"/>
    </source>
</evidence>
<evidence type="ECO:0000259" key="13">
    <source>
        <dbReference type="Pfam" id="PF00275"/>
    </source>
</evidence>
<dbReference type="InterPro" id="IPR001986">
    <property type="entry name" value="Enolpyruvate_Tfrase_dom"/>
</dbReference>
<comment type="caution">
    <text evidence="14">The sequence shown here is derived from an EMBL/GenBank/DDBJ whole genome shotgun (WGS) entry which is preliminary data.</text>
</comment>
<evidence type="ECO:0000256" key="3">
    <source>
        <dbReference type="ARBA" id="ARBA00022490"/>
    </source>
</evidence>
<sequence>MDRFVIQGGKRLTGEVTASGAKNAVLPIMAATLLTSQECRIGNVPRVADVTTMRRVLEVLGSEVTHTDHELVIRSGSSLSHEAPYDLVRTMRASYYVLGPLLARAHRARVSLPGGCAIGARPIDLHLRGMGELGADVAVEHGYVVASCGRLQGNRMSLLGPVGSSVGATINVMMAATLAEGTTVIEGAALEPEVSDVASFLRAMGAAIEGDGTPFITIHGVEELHGAEHETIPDRIETGTLAAAAAITGGEISIAKCRPDDLQAVLSVLRKAGVSIEVGDDHLAVWAASGLRSVDVTVAPYPGFPTDMQAQITALMSITPGTSIITETIFENRFLHVSELLRLGAEIKIEGSSAIVRGVERLSGAYVMASDLRASAALVLAGLVASGETVVRRVYHLDRGYERFDEKLAGLGARIRREEE</sequence>
<keyword evidence="6 12" id="KW-0133">Cell shape</keyword>
<dbReference type="InterPro" id="IPR013792">
    <property type="entry name" value="RNA3'P_cycl/enolpyr_Trfase_a/b"/>
</dbReference>
<feature type="binding site" evidence="12">
    <location>
        <position position="307"/>
    </location>
    <ligand>
        <name>UDP-N-acetyl-alpha-D-glucosamine</name>
        <dbReference type="ChEBI" id="CHEBI:57705"/>
    </ligand>
</feature>
<dbReference type="GO" id="GO:0008760">
    <property type="term" value="F:UDP-N-acetylglucosamine 1-carboxyvinyltransferase activity"/>
    <property type="evidence" value="ECO:0007669"/>
    <property type="project" value="UniProtKB-UniRule"/>
</dbReference>
<dbReference type="HAMAP" id="MF_00111">
    <property type="entry name" value="MurA"/>
    <property type="match status" value="1"/>
</dbReference>
<dbReference type="Proteomes" id="UP000052008">
    <property type="component" value="Unassembled WGS sequence"/>
</dbReference>
<protein>
    <recommendedName>
        <fullName evidence="12">UDP-N-acetylglucosamine 1-carboxyvinyltransferase</fullName>
        <ecNumber evidence="12">2.5.1.7</ecNumber>
    </recommendedName>
    <alternativeName>
        <fullName evidence="12">Enoylpyruvate transferase</fullName>
    </alternativeName>
    <alternativeName>
        <fullName evidence="12">UDP-N-acetylglucosamine enolpyruvyl transferase</fullName>
        <shortName evidence="12">EPT</shortName>
    </alternativeName>
</protein>
<feature type="binding site" evidence="12">
    <location>
        <position position="329"/>
    </location>
    <ligand>
        <name>UDP-N-acetyl-alpha-D-glucosamine</name>
        <dbReference type="ChEBI" id="CHEBI:57705"/>
    </ligand>
</feature>
<dbReference type="PANTHER" id="PTHR43783:SF1">
    <property type="entry name" value="UDP-N-ACETYLGLUCOSAMINE 1-CARBOXYVINYLTRANSFERASE"/>
    <property type="match status" value="1"/>
</dbReference>
<dbReference type="InterPro" id="IPR005750">
    <property type="entry name" value="UDP_GlcNAc_COvinyl_MurA"/>
</dbReference>
<keyword evidence="9 12" id="KW-0961">Cell wall biogenesis/degradation</keyword>
<keyword evidence="5 12" id="KW-0808">Transferase</keyword>
<dbReference type="InterPro" id="IPR050068">
    <property type="entry name" value="MurA_subfamily"/>
</dbReference>
<evidence type="ECO:0000256" key="2">
    <source>
        <dbReference type="ARBA" id="ARBA00004752"/>
    </source>
</evidence>
<dbReference type="GO" id="GO:0008360">
    <property type="term" value="P:regulation of cell shape"/>
    <property type="evidence" value="ECO:0007669"/>
    <property type="project" value="UniProtKB-KW"/>
</dbReference>
<dbReference type="Pfam" id="PF00275">
    <property type="entry name" value="EPSP_synthase"/>
    <property type="match status" value="1"/>
</dbReference>
<keyword evidence="3 12" id="KW-0963">Cytoplasm</keyword>
<dbReference type="GO" id="GO:0019277">
    <property type="term" value="P:UDP-N-acetylgalactosamine biosynthetic process"/>
    <property type="evidence" value="ECO:0007669"/>
    <property type="project" value="InterPro"/>
</dbReference>
<evidence type="ECO:0000256" key="10">
    <source>
        <dbReference type="ARBA" id="ARBA00038367"/>
    </source>
</evidence>
<keyword evidence="12" id="KW-0670">Pyruvate</keyword>
<organism evidence="14 15">
    <name type="scientific">candidate division TA06 bacterium DG_24</name>
    <dbReference type="NCBI Taxonomy" id="1703770"/>
    <lineage>
        <taxon>Bacteria</taxon>
        <taxon>Bacteria division TA06</taxon>
    </lineage>
</organism>
<dbReference type="NCBIfam" id="NF006873">
    <property type="entry name" value="PRK09369.1"/>
    <property type="match status" value="1"/>
</dbReference>
<evidence type="ECO:0000256" key="8">
    <source>
        <dbReference type="ARBA" id="ARBA00023306"/>
    </source>
</evidence>
<dbReference type="GO" id="GO:0009252">
    <property type="term" value="P:peptidoglycan biosynthetic process"/>
    <property type="evidence" value="ECO:0007669"/>
    <property type="project" value="UniProtKB-UniRule"/>
</dbReference>
<evidence type="ECO:0000256" key="11">
    <source>
        <dbReference type="ARBA" id="ARBA00047527"/>
    </source>
</evidence>
<accession>A0A0S7WVD0</accession>
<dbReference type="PATRIC" id="fig|1703770.3.peg.351"/>
<gene>
    <name evidence="12" type="primary">murA</name>
    <name evidence="14" type="ORF">AMJ39_01550</name>
</gene>
<reference evidence="14 15" key="1">
    <citation type="journal article" date="2015" name="Microbiome">
        <title>Genomic resolution of linkages in carbon, nitrogen, and sulfur cycling among widespread estuary sediment bacteria.</title>
        <authorList>
            <person name="Baker B.J."/>
            <person name="Lazar C.S."/>
            <person name="Teske A.P."/>
            <person name="Dick G.J."/>
        </authorList>
    </citation>
    <scope>NUCLEOTIDE SEQUENCE [LARGE SCALE GENOMIC DNA]</scope>
    <source>
        <strain evidence="14">DG_24</strain>
    </source>
</reference>
<evidence type="ECO:0000256" key="6">
    <source>
        <dbReference type="ARBA" id="ARBA00022960"/>
    </source>
</evidence>
<dbReference type="PANTHER" id="PTHR43783">
    <property type="entry name" value="UDP-N-ACETYLGLUCOSAMINE 1-CARBOXYVINYLTRANSFERASE"/>
    <property type="match status" value="1"/>
</dbReference>
<feature type="binding site" evidence="12">
    <location>
        <begin position="121"/>
        <end position="125"/>
    </location>
    <ligand>
        <name>UDP-N-acetyl-alpha-D-glucosamine</name>
        <dbReference type="ChEBI" id="CHEBI:57705"/>
    </ligand>
</feature>
<evidence type="ECO:0000256" key="9">
    <source>
        <dbReference type="ARBA" id="ARBA00023316"/>
    </source>
</evidence>
<evidence type="ECO:0000256" key="5">
    <source>
        <dbReference type="ARBA" id="ARBA00022679"/>
    </source>
</evidence>